<sequence length="201" mass="24488">MNIVQRIEWRLYKERKKRKLKNLTPTIIASNCNGEFIYYDMNLKFRSPTINLSFEMNDYVKMLENLEWYMKQAILPYEDERFEYPTGMLGDIEIRFNHYETLEEGIEKWEERKKRIDWNNLFIMGIDGDDCTYESLKRFDALPFKNKVIFTHKQYPEIKSAYYIPGFEDQDGIGVLLYFKKQFLVRRYLDDFDYVSFLNGK</sequence>
<dbReference type="EMBL" id="JBBNIN010000007">
    <property type="protein sequence ID" value="MEQ2710759.1"/>
    <property type="molecule type" value="Genomic_DNA"/>
</dbReference>
<comment type="caution">
    <text evidence="1">The sequence shown here is derived from an EMBL/GenBank/DDBJ whole genome shotgun (WGS) entry which is preliminary data.</text>
</comment>
<protein>
    <submittedName>
        <fullName evidence="1">DUF1919 domain-containing protein</fullName>
    </submittedName>
</protein>
<dbReference type="SUPFAM" id="SSF142795">
    <property type="entry name" value="CAC2185-like"/>
    <property type="match status" value="1"/>
</dbReference>
<name>A0ABV1IU59_9FIRM</name>
<organism evidence="1 2">
    <name type="scientific">Anaerostipes amylophilus</name>
    <dbReference type="NCBI Taxonomy" id="2981779"/>
    <lineage>
        <taxon>Bacteria</taxon>
        <taxon>Bacillati</taxon>
        <taxon>Bacillota</taxon>
        <taxon>Clostridia</taxon>
        <taxon>Lachnospirales</taxon>
        <taxon>Lachnospiraceae</taxon>
        <taxon>Anaerostipes</taxon>
    </lineage>
</organism>
<gene>
    <name evidence="1" type="ORF">AAAU51_06185</name>
</gene>
<dbReference type="InterPro" id="IPR037226">
    <property type="entry name" value="CAC2185-like_sf"/>
</dbReference>
<proteinExistence type="predicted"/>
<dbReference type="RefSeq" id="WP_329965585.1">
    <property type="nucleotide sequence ID" value="NZ_JBBNIN010000007.1"/>
</dbReference>
<accession>A0ABV1IU59</accession>
<evidence type="ECO:0000313" key="2">
    <source>
        <dbReference type="Proteomes" id="UP001482154"/>
    </source>
</evidence>
<dbReference type="Pfam" id="PF08942">
    <property type="entry name" value="DUF1919"/>
    <property type="match status" value="1"/>
</dbReference>
<dbReference type="InterPro" id="IPR015037">
    <property type="entry name" value="DUF1919"/>
</dbReference>
<keyword evidence="2" id="KW-1185">Reference proteome</keyword>
<reference evidence="1 2" key="1">
    <citation type="submission" date="2024-04" db="EMBL/GenBank/DDBJ databases">
        <title>Human intestinal bacterial collection.</title>
        <authorList>
            <person name="Pauvert C."/>
            <person name="Hitch T.C.A."/>
            <person name="Clavel T."/>
        </authorList>
    </citation>
    <scope>NUCLEOTIDE SEQUENCE [LARGE SCALE GENOMIC DNA]</scope>
    <source>
        <strain evidence="1 2">CLA-AA-H249</strain>
    </source>
</reference>
<dbReference type="Proteomes" id="UP001482154">
    <property type="component" value="Unassembled WGS sequence"/>
</dbReference>
<evidence type="ECO:0000313" key="1">
    <source>
        <dbReference type="EMBL" id="MEQ2710759.1"/>
    </source>
</evidence>